<proteinExistence type="predicted"/>
<gene>
    <name evidence="1" type="ORF">CVO76_02005</name>
</gene>
<evidence type="ECO:0008006" key="3">
    <source>
        <dbReference type="Google" id="ProtNLM"/>
    </source>
</evidence>
<dbReference type="Proteomes" id="UP000239187">
    <property type="component" value="Chromosome"/>
</dbReference>
<evidence type="ECO:0000313" key="2">
    <source>
        <dbReference type="Proteomes" id="UP000239187"/>
    </source>
</evidence>
<dbReference type="EMBL" id="CP024915">
    <property type="protein sequence ID" value="AUZ86550.1"/>
    <property type="molecule type" value="Genomic_DNA"/>
</dbReference>
<organism evidence="1 2">
    <name type="scientific">Arthrobacter agilis</name>
    <dbReference type="NCBI Taxonomy" id="37921"/>
    <lineage>
        <taxon>Bacteria</taxon>
        <taxon>Bacillati</taxon>
        <taxon>Actinomycetota</taxon>
        <taxon>Actinomycetes</taxon>
        <taxon>Micrococcales</taxon>
        <taxon>Micrococcaceae</taxon>
        <taxon>Arthrobacter</taxon>
    </lineage>
</organism>
<dbReference type="Pfam" id="PF13376">
    <property type="entry name" value="OmdA"/>
    <property type="match status" value="1"/>
</dbReference>
<dbReference type="AlphaFoldDB" id="A0A2L0UBC1"/>
<evidence type="ECO:0000313" key="1">
    <source>
        <dbReference type="EMBL" id="AUZ86550.1"/>
    </source>
</evidence>
<accession>A0A2L0UBC1</accession>
<sequence length="198" mass="22064">MKAELPELLLPDALAWRGWLEANHESSPGVWLIEHKKGGDTTLLTYAQALDEALCYGWIDGQARSRDGGSYFQRFTPRGPRSIWSVRNRTYVDRLRAEGRMCAAGERAVAAAQADGRWERAYAGPATAEVPPELMAAIEADDAALATFRTLSSQNRYALIFRLTQLRTDAAKERNIAKFVAMLSRGETFYPQGRKQVG</sequence>
<name>A0A2L0UBC1_9MICC</name>
<dbReference type="RefSeq" id="WP_133080339.1">
    <property type="nucleotide sequence ID" value="NZ_CP024915.1"/>
</dbReference>
<protein>
    <recommendedName>
        <fullName evidence="3">Bacteriocin-protection protein, YdeI/OmpD-associated family</fullName>
    </recommendedName>
</protein>
<reference evidence="1 2" key="1">
    <citation type="submission" date="2017-11" db="EMBL/GenBank/DDBJ databases">
        <title>Draft genome of Arthrobacter agilis strain UMCV2, a plant growth-promoting rhizobacterium and biocontrol capacity of phytopathogenic fungi.</title>
        <authorList>
            <person name="Martinez-Camara R."/>
            <person name="Santoyo G."/>
            <person name="Moreno-Hagelsieb G."/>
            <person name="Valencia-Cantero E."/>
        </authorList>
    </citation>
    <scope>NUCLEOTIDE SEQUENCE [LARGE SCALE GENOMIC DNA]</scope>
    <source>
        <strain evidence="1 2">UMCV2</strain>
    </source>
</reference>